<dbReference type="EMBL" id="DAAOGX010000006">
    <property type="protein sequence ID" value="HAD3010952.1"/>
    <property type="molecule type" value="Genomic_DNA"/>
</dbReference>
<feature type="domain" description="DnaT DNA-binding" evidence="2">
    <location>
        <begin position="190"/>
        <end position="256"/>
    </location>
</feature>
<evidence type="ECO:0000313" key="3">
    <source>
        <dbReference type="EMBL" id="HAD3010952.1"/>
    </source>
</evidence>
<reference evidence="3" key="1">
    <citation type="journal article" date="2018" name="Genome Biol.">
        <title>SKESA: strategic k-mer extension for scrupulous assemblies.</title>
        <authorList>
            <person name="Souvorov A."/>
            <person name="Agarwala R."/>
            <person name="Lipman D.J."/>
        </authorList>
    </citation>
    <scope>NUCLEOTIDE SEQUENCE</scope>
    <source>
        <strain evidence="3">Typhimurium</strain>
    </source>
</reference>
<accession>A0A5W5ZC99</accession>
<protein>
    <submittedName>
        <fullName evidence="3">Phage replisome organizer</fullName>
    </submittedName>
</protein>
<dbReference type="InterPro" id="IPR040480">
    <property type="entry name" value="DnaT_DNA_bind"/>
</dbReference>
<dbReference type="Pfam" id="PF17948">
    <property type="entry name" value="DnaT"/>
    <property type="match status" value="1"/>
</dbReference>
<sequence>MANAWLRLWHDMPNDPKWRTISRVSGQPIATVMAVYIHLLVSASRNVTTCHGVSLRGHIDVTTEDLASALDVTEEVIDSILQAMQGRVLDGDLISGWEKRQVLKEDNGNVSQTAKSPAERKRAQREREKLRKQNDGCHDESRHVTTDKDTDKELNPTHNARVREGVPASASLQTAEAEYPDGLSGPVGKFPMTDGWKPSLDFRQRAALWGFALAEPEFTPAELTAFRDYWAAEGKFFTQVQWEQKFARHVQHVRAQVKPVSRGVNHAGTPAGGTASRAVQEIRAAREQWERENGVISVGDGLATLGSHGGNLFEPLDAEERRGTFEALDCTDWRDD</sequence>
<organism evidence="3">
    <name type="scientific">Salmonella typhimurium</name>
    <dbReference type="NCBI Taxonomy" id="90371"/>
    <lineage>
        <taxon>Bacteria</taxon>
        <taxon>Pseudomonadati</taxon>
        <taxon>Pseudomonadota</taxon>
        <taxon>Gammaproteobacteria</taxon>
        <taxon>Enterobacterales</taxon>
        <taxon>Enterobacteriaceae</taxon>
        <taxon>Salmonella</taxon>
    </lineage>
</organism>
<reference evidence="3" key="2">
    <citation type="submission" date="2019-01" db="EMBL/GenBank/DDBJ databases">
        <authorList>
            <consortium name="NCBI Pathogen Detection Project"/>
        </authorList>
    </citation>
    <scope>NUCLEOTIDE SEQUENCE</scope>
    <source>
        <strain evidence="3">Typhimurium</strain>
    </source>
</reference>
<comment type="caution">
    <text evidence="3">The sequence shown here is derived from an EMBL/GenBank/DDBJ whole genome shotgun (WGS) entry which is preliminary data.</text>
</comment>
<feature type="region of interest" description="Disordered" evidence="1">
    <location>
        <begin position="105"/>
        <end position="168"/>
    </location>
</feature>
<name>A0A5W5ZC99_SALTM</name>
<feature type="compositionally biased region" description="Basic and acidic residues" evidence="1">
    <location>
        <begin position="117"/>
        <end position="155"/>
    </location>
</feature>
<evidence type="ECO:0000256" key="1">
    <source>
        <dbReference type="SAM" id="MobiDB-lite"/>
    </source>
</evidence>
<dbReference type="Gene3D" id="1.10.8.1180">
    <property type="match status" value="1"/>
</dbReference>
<proteinExistence type="predicted"/>
<evidence type="ECO:0000259" key="2">
    <source>
        <dbReference type="Pfam" id="PF17948"/>
    </source>
</evidence>
<gene>
    <name evidence="3" type="ORF">G1O10_11245</name>
</gene>
<dbReference type="AlphaFoldDB" id="A0A5W5ZC99"/>